<evidence type="ECO:0000313" key="1">
    <source>
        <dbReference type="EMBL" id="KER28666.1"/>
    </source>
</evidence>
<proteinExistence type="predicted"/>
<evidence type="ECO:0000313" key="2">
    <source>
        <dbReference type="Proteomes" id="UP000054324"/>
    </source>
</evidence>
<protein>
    <submittedName>
        <fullName evidence="1">Uncharacterized protein</fullName>
    </submittedName>
</protein>
<dbReference type="KEGG" id="ovi:T265_04539"/>
<dbReference type="CTD" id="20318721"/>
<dbReference type="Proteomes" id="UP000054324">
    <property type="component" value="Unassembled WGS sequence"/>
</dbReference>
<name>A0A074ZNK7_OPIVI</name>
<gene>
    <name evidence="1" type="ORF">T265_04539</name>
</gene>
<dbReference type="GeneID" id="20318721"/>
<dbReference type="AlphaFoldDB" id="A0A074ZNK7"/>
<sequence length="73" mass="7696">MVFGGSKPPTIDPLYSYSNGVPQGSVAADIPADEAETVEFVAPDKFMVDCVYVVAHVVLIVRQGFTFAGAMTA</sequence>
<accession>A0A074ZNK7</accession>
<organism evidence="1 2">
    <name type="scientific">Opisthorchis viverrini</name>
    <name type="common">Southeast Asian liver fluke</name>
    <dbReference type="NCBI Taxonomy" id="6198"/>
    <lineage>
        <taxon>Eukaryota</taxon>
        <taxon>Metazoa</taxon>
        <taxon>Spiralia</taxon>
        <taxon>Lophotrochozoa</taxon>
        <taxon>Platyhelminthes</taxon>
        <taxon>Trematoda</taxon>
        <taxon>Digenea</taxon>
        <taxon>Opisthorchiida</taxon>
        <taxon>Opisthorchiata</taxon>
        <taxon>Opisthorchiidae</taxon>
        <taxon>Opisthorchis</taxon>
    </lineage>
</organism>
<dbReference type="EMBL" id="KL596694">
    <property type="protein sequence ID" value="KER28666.1"/>
    <property type="molecule type" value="Genomic_DNA"/>
</dbReference>
<reference evidence="1 2" key="1">
    <citation type="submission" date="2013-11" db="EMBL/GenBank/DDBJ databases">
        <title>Opisthorchis viverrini - life in the bile duct.</title>
        <authorList>
            <person name="Young N.D."/>
            <person name="Nagarajan N."/>
            <person name="Lin S.J."/>
            <person name="Korhonen P.K."/>
            <person name="Jex A.R."/>
            <person name="Hall R.S."/>
            <person name="Safavi-Hemami H."/>
            <person name="Kaewkong W."/>
            <person name="Bertrand D."/>
            <person name="Gao S."/>
            <person name="Seet Q."/>
            <person name="Wongkham S."/>
            <person name="Teh B.T."/>
            <person name="Wongkham C."/>
            <person name="Intapan P.M."/>
            <person name="Maleewong W."/>
            <person name="Yang X."/>
            <person name="Hu M."/>
            <person name="Wang Z."/>
            <person name="Hofmann A."/>
            <person name="Sternberg P.W."/>
            <person name="Tan P."/>
            <person name="Wang J."/>
            <person name="Gasser R.B."/>
        </authorList>
    </citation>
    <scope>NUCLEOTIDE SEQUENCE [LARGE SCALE GENOMIC DNA]</scope>
</reference>
<keyword evidence="2" id="KW-1185">Reference proteome</keyword>
<dbReference type="RefSeq" id="XP_009167567.1">
    <property type="nucleotide sequence ID" value="XM_009169303.1"/>
</dbReference>